<dbReference type="InterPro" id="IPR036291">
    <property type="entry name" value="NAD(P)-bd_dom_sf"/>
</dbReference>
<dbReference type="EMBL" id="PGGS01000284">
    <property type="protein sequence ID" value="PNH05731.1"/>
    <property type="molecule type" value="Genomic_DNA"/>
</dbReference>
<dbReference type="AlphaFoldDB" id="A0A2J7ZZN3"/>
<gene>
    <name evidence="2" type="ORF">TSOC_007985</name>
</gene>
<evidence type="ECO:0000313" key="3">
    <source>
        <dbReference type="Proteomes" id="UP000236333"/>
    </source>
</evidence>
<evidence type="ECO:0000256" key="1">
    <source>
        <dbReference type="SAM" id="MobiDB-lite"/>
    </source>
</evidence>
<sequence>MANSAILGGGTMEKRATGACRTQGIGLAMLKALAGAGCHVTMHGIPNDRDKISGLCASIAREYGVEVTYSDADLLQPTAVRGMVAQAHAAFGRSLWNAGYYWLYGILSPPYAGRELRPRISSTMRLGHCASRLTSSSASCSTASWFARYHALSRDSSSEKAGPRASAHSSKPTTVPGDMPASTTAAACWNSSGSSSRSASSATACASAAGMSAASMYTQHSTTSKASGSASGRLSFCVLPSAKSAPKRCWK</sequence>
<name>A0A2J7ZZN3_9CHLO</name>
<comment type="caution">
    <text evidence="2">The sequence shown here is derived from an EMBL/GenBank/DDBJ whole genome shotgun (WGS) entry which is preliminary data.</text>
</comment>
<dbReference type="SUPFAM" id="SSF51735">
    <property type="entry name" value="NAD(P)-binding Rossmann-fold domains"/>
    <property type="match status" value="1"/>
</dbReference>
<organism evidence="2 3">
    <name type="scientific">Tetrabaena socialis</name>
    <dbReference type="NCBI Taxonomy" id="47790"/>
    <lineage>
        <taxon>Eukaryota</taxon>
        <taxon>Viridiplantae</taxon>
        <taxon>Chlorophyta</taxon>
        <taxon>core chlorophytes</taxon>
        <taxon>Chlorophyceae</taxon>
        <taxon>CS clade</taxon>
        <taxon>Chlamydomonadales</taxon>
        <taxon>Tetrabaenaceae</taxon>
        <taxon>Tetrabaena</taxon>
    </lineage>
</organism>
<accession>A0A2J7ZZN3</accession>
<proteinExistence type="predicted"/>
<dbReference type="Proteomes" id="UP000236333">
    <property type="component" value="Unassembled WGS sequence"/>
</dbReference>
<protein>
    <submittedName>
        <fullName evidence="2">Uncharacterized protein</fullName>
    </submittedName>
</protein>
<reference evidence="2 3" key="1">
    <citation type="journal article" date="2017" name="Mol. Biol. Evol.">
        <title>The 4-celled Tetrabaena socialis nuclear genome reveals the essential components for genetic control of cell number at the origin of multicellularity in the volvocine lineage.</title>
        <authorList>
            <person name="Featherston J."/>
            <person name="Arakaki Y."/>
            <person name="Hanschen E.R."/>
            <person name="Ferris P.J."/>
            <person name="Michod R.E."/>
            <person name="Olson B.J.S.C."/>
            <person name="Nozaki H."/>
            <person name="Durand P.M."/>
        </authorList>
    </citation>
    <scope>NUCLEOTIDE SEQUENCE [LARGE SCALE GENOMIC DNA]</scope>
    <source>
        <strain evidence="2 3">NIES-571</strain>
    </source>
</reference>
<evidence type="ECO:0000313" key="2">
    <source>
        <dbReference type="EMBL" id="PNH05731.1"/>
    </source>
</evidence>
<feature type="region of interest" description="Disordered" evidence="1">
    <location>
        <begin position="157"/>
        <end position="180"/>
    </location>
</feature>
<dbReference type="OrthoDB" id="417891at2759"/>
<keyword evidence="3" id="KW-1185">Reference proteome</keyword>
<dbReference type="Gene3D" id="3.40.50.720">
    <property type="entry name" value="NAD(P)-binding Rossmann-like Domain"/>
    <property type="match status" value="1"/>
</dbReference>